<dbReference type="EMBL" id="CP002987">
    <property type="protein sequence ID" value="AFA47243.1"/>
    <property type="molecule type" value="Genomic_DNA"/>
</dbReference>
<reference evidence="11" key="1">
    <citation type="submission" date="2011-07" db="EMBL/GenBank/DDBJ databases">
        <title>Complete genome sequence of Acetobacterium woodii.</title>
        <authorList>
            <person name="Poehlein A."/>
            <person name="Schmidt S."/>
            <person name="Kaster A.-K."/>
            <person name="Goenrich M."/>
            <person name="Vollmers J."/>
            <person name="Thuermer A."/>
            <person name="Gottschalk G."/>
            <person name="Thauer R.K."/>
            <person name="Daniel R."/>
            <person name="Mueller V."/>
        </authorList>
    </citation>
    <scope>NUCLEOTIDE SEQUENCE [LARGE SCALE GENOMIC DNA]</scope>
    <source>
        <strain evidence="11">ATCC 29683 / DSM 1030 / JCM 2381 / KCTC 1655 / WB1</strain>
    </source>
</reference>
<dbReference type="GO" id="GO:0003677">
    <property type="term" value="F:DNA binding"/>
    <property type="evidence" value="ECO:0007669"/>
    <property type="project" value="InterPro"/>
</dbReference>
<keyword evidence="4 10" id="KW-0808">Transferase</keyword>
<dbReference type="GO" id="GO:0009307">
    <property type="term" value="P:DNA restriction-modification system"/>
    <property type="evidence" value="ECO:0007669"/>
    <property type="project" value="UniProtKB-KW"/>
</dbReference>
<keyword evidence="5" id="KW-0949">S-adenosyl-L-methionine</keyword>
<dbReference type="InterPro" id="IPR004546">
    <property type="entry name" value="Restrct_endonuc_T1M"/>
</dbReference>
<dbReference type="EC" id="2.1.1.72" evidence="2"/>
<evidence type="ECO:0000313" key="11">
    <source>
        <dbReference type="Proteomes" id="UP000007177"/>
    </source>
</evidence>
<keyword evidence="6" id="KW-0680">Restriction system</keyword>
<dbReference type="PRINTS" id="PR00507">
    <property type="entry name" value="N12N6MTFRASE"/>
</dbReference>
<feature type="domain" description="N6 adenine-specific DNA methyltransferase N-terminal" evidence="9">
    <location>
        <begin position="18"/>
        <end position="152"/>
    </location>
</feature>
<evidence type="ECO:0000256" key="4">
    <source>
        <dbReference type="ARBA" id="ARBA00022679"/>
    </source>
</evidence>
<dbReference type="PANTHER" id="PTHR42933">
    <property type="entry name" value="SLR6095 PROTEIN"/>
    <property type="match status" value="1"/>
</dbReference>
<dbReference type="NCBIfam" id="TIGR00497">
    <property type="entry name" value="hsdM"/>
    <property type="match status" value="1"/>
</dbReference>
<dbReference type="KEGG" id="awo:Awo_c04420"/>
<comment type="catalytic activity">
    <reaction evidence="7">
        <text>a 2'-deoxyadenosine in DNA + S-adenosyl-L-methionine = an N(6)-methyl-2'-deoxyadenosine in DNA + S-adenosyl-L-homocysteine + H(+)</text>
        <dbReference type="Rhea" id="RHEA:15197"/>
        <dbReference type="Rhea" id="RHEA-COMP:12418"/>
        <dbReference type="Rhea" id="RHEA-COMP:12419"/>
        <dbReference type="ChEBI" id="CHEBI:15378"/>
        <dbReference type="ChEBI" id="CHEBI:57856"/>
        <dbReference type="ChEBI" id="CHEBI:59789"/>
        <dbReference type="ChEBI" id="CHEBI:90615"/>
        <dbReference type="ChEBI" id="CHEBI:90616"/>
        <dbReference type="EC" id="2.1.1.72"/>
    </reaction>
</comment>
<keyword evidence="3 10" id="KW-0489">Methyltransferase</keyword>
<comment type="similarity">
    <text evidence="1">Belongs to the N(4)/N(6)-methyltransferase family.</text>
</comment>
<evidence type="ECO:0000259" key="9">
    <source>
        <dbReference type="Pfam" id="PF12161"/>
    </source>
</evidence>
<dbReference type="Gene3D" id="3.40.50.150">
    <property type="entry name" value="Vaccinia Virus protein VP39"/>
    <property type="match status" value="1"/>
</dbReference>
<dbReference type="InterPro" id="IPR051537">
    <property type="entry name" value="DNA_Adenine_Mtase"/>
</dbReference>
<keyword evidence="11" id="KW-1185">Reference proteome</keyword>
<keyword evidence="10" id="KW-0378">Hydrolase</keyword>
<dbReference type="AlphaFoldDB" id="H6LHR4"/>
<dbReference type="RefSeq" id="WP_014354846.1">
    <property type="nucleotide sequence ID" value="NC_016894.1"/>
</dbReference>
<evidence type="ECO:0000259" key="8">
    <source>
        <dbReference type="Pfam" id="PF02384"/>
    </source>
</evidence>
<dbReference type="InterPro" id="IPR002052">
    <property type="entry name" value="DNA_methylase_N6_adenine_CS"/>
</dbReference>
<dbReference type="SMR" id="H6LHR4"/>
<name>H6LHR4_ACEWD</name>
<dbReference type="InterPro" id="IPR038333">
    <property type="entry name" value="T1MK-like_N_sf"/>
</dbReference>
<evidence type="ECO:0000256" key="6">
    <source>
        <dbReference type="ARBA" id="ARBA00022747"/>
    </source>
</evidence>
<organism evidence="10 11">
    <name type="scientific">Acetobacterium woodii (strain ATCC 29683 / DSM 1030 / JCM 2381 / KCTC 1655 / WB1)</name>
    <dbReference type="NCBI Taxonomy" id="931626"/>
    <lineage>
        <taxon>Bacteria</taxon>
        <taxon>Bacillati</taxon>
        <taxon>Bacillota</taxon>
        <taxon>Clostridia</taxon>
        <taxon>Eubacteriales</taxon>
        <taxon>Eubacteriaceae</taxon>
        <taxon>Acetobacterium</taxon>
    </lineage>
</organism>
<dbReference type="Pfam" id="PF12161">
    <property type="entry name" value="HsdM_N"/>
    <property type="match status" value="1"/>
</dbReference>
<dbReference type="STRING" id="931626.Awo_c04420"/>
<reference evidence="10 11" key="2">
    <citation type="journal article" date="2012" name="PLoS ONE">
        <title>An ancient pathway combining carbon dioxide fixation with the generation and utilization of a sodium ion gradient for ATP synthesis.</title>
        <authorList>
            <person name="Poehlein A."/>
            <person name="Schmidt S."/>
            <person name="Kaster A.K."/>
            <person name="Goenrich M."/>
            <person name="Vollmers J."/>
            <person name="Thurmer A."/>
            <person name="Bertsch J."/>
            <person name="Schuchmann K."/>
            <person name="Voigt B."/>
            <person name="Hecker M."/>
            <person name="Daniel R."/>
            <person name="Thauer R.K."/>
            <person name="Gottschalk G."/>
            <person name="Muller V."/>
        </authorList>
    </citation>
    <scope>NUCLEOTIDE SEQUENCE [LARGE SCALE GENOMIC DNA]</scope>
    <source>
        <strain evidence="11">ATCC 29683 / DSM 1030 / JCM 2381 / KCTC 1655 / WB1</strain>
    </source>
</reference>
<dbReference type="Proteomes" id="UP000007177">
    <property type="component" value="Chromosome"/>
</dbReference>
<gene>
    <name evidence="10" type="primary">hsdM1</name>
    <name evidence="10" type="ordered locus">Awo_c04420</name>
</gene>
<protein>
    <recommendedName>
        <fullName evidence="2">site-specific DNA-methyltransferase (adenine-specific)</fullName>
        <ecNumber evidence="2">2.1.1.72</ecNumber>
    </recommendedName>
</protein>
<dbReference type="HOGENOM" id="CLU_013049_4_2_9"/>
<dbReference type="REBASE" id="45986">
    <property type="entry name" value="M.Awo1030ORF4420P"/>
</dbReference>
<proteinExistence type="inferred from homology"/>
<dbReference type="SUPFAM" id="SSF53335">
    <property type="entry name" value="S-adenosyl-L-methionine-dependent methyltransferases"/>
    <property type="match status" value="1"/>
</dbReference>
<evidence type="ECO:0000313" key="10">
    <source>
        <dbReference type="EMBL" id="AFA47243.1"/>
    </source>
</evidence>
<dbReference type="Pfam" id="PF02384">
    <property type="entry name" value="N6_Mtase"/>
    <property type="match status" value="1"/>
</dbReference>
<evidence type="ECO:0000256" key="3">
    <source>
        <dbReference type="ARBA" id="ARBA00022603"/>
    </source>
</evidence>
<sequence length="512" mass="57531">MENITSEKTIIKLDLPTLEKKLWDCADVLRGTLNSTQYMEYIFGMLFLKRINDQFDAEHADKQIKFKNLPLDALEQVVEDPKAYQNFFIPKQARWAKFKDMNLNIGAELDKAFKAIEDEPRNVELVGVLTTANYNDKERVPDGKLNQLIQIFDSMNLSNEGLVSPDILGDAYMYLIKKFADDGGQKGGEFYTPTQIKDVMVRLIKPHENLTIYDPCAGSGGFLVSAIEYVKAQGQNHRNLQLFGQEINLTTWAIAKLNMLLHDVSGATIWKGDTIRHPQNTDGSVLRTFDMVLSNPPFSLKNWGREVAQKNDYGRFNYGVAPASYGDLAFVQHMLASLNTKGIMATVVPHGILFRGGEEGKIRQGLLEDDLFEAVIGFPQNLFYGASIPAAVIILNKNKPTDRKGKVLFIEASRGFVKDGNKNKLTPENIDHIVGAYDAFGDEDKFASLATLDQIRKNDYNLNITRYVDTSVEEEVIDMDAVIARLSQCETELATSKETINGFLKQLGFEQI</sequence>
<accession>H6LHR4</accession>
<dbReference type="PANTHER" id="PTHR42933:SF3">
    <property type="entry name" value="TYPE I RESTRICTION ENZYME MJAVIII METHYLASE SUBUNIT"/>
    <property type="match status" value="1"/>
</dbReference>
<dbReference type="GO" id="GO:0016787">
    <property type="term" value="F:hydrolase activity"/>
    <property type="evidence" value="ECO:0007669"/>
    <property type="project" value="UniProtKB-KW"/>
</dbReference>
<evidence type="ECO:0000256" key="2">
    <source>
        <dbReference type="ARBA" id="ARBA00011900"/>
    </source>
</evidence>
<feature type="domain" description="DNA methylase adenine-specific" evidence="8">
    <location>
        <begin position="164"/>
        <end position="475"/>
    </location>
</feature>
<dbReference type="eggNOG" id="COG0286">
    <property type="taxonomic scope" value="Bacteria"/>
</dbReference>
<dbReference type="GO" id="GO:0008170">
    <property type="term" value="F:N-methyltransferase activity"/>
    <property type="evidence" value="ECO:0007669"/>
    <property type="project" value="InterPro"/>
</dbReference>
<evidence type="ECO:0000256" key="7">
    <source>
        <dbReference type="ARBA" id="ARBA00047942"/>
    </source>
</evidence>
<dbReference type="InterPro" id="IPR022749">
    <property type="entry name" value="D12N6_MeTrfase_N"/>
</dbReference>
<dbReference type="GO" id="GO:0009007">
    <property type="term" value="F:site-specific DNA-methyltransferase (adenine-specific) activity"/>
    <property type="evidence" value="ECO:0007669"/>
    <property type="project" value="UniProtKB-EC"/>
</dbReference>
<dbReference type="PROSITE" id="PS00092">
    <property type="entry name" value="N6_MTASE"/>
    <property type="match status" value="1"/>
</dbReference>
<dbReference type="InterPro" id="IPR003356">
    <property type="entry name" value="DNA_methylase_A-5"/>
</dbReference>
<dbReference type="GO" id="GO:0032259">
    <property type="term" value="P:methylation"/>
    <property type="evidence" value="ECO:0007669"/>
    <property type="project" value="UniProtKB-KW"/>
</dbReference>
<dbReference type="Gene3D" id="1.20.1260.30">
    <property type="match status" value="1"/>
</dbReference>
<dbReference type="InterPro" id="IPR029063">
    <property type="entry name" value="SAM-dependent_MTases_sf"/>
</dbReference>
<evidence type="ECO:0000256" key="5">
    <source>
        <dbReference type="ARBA" id="ARBA00022691"/>
    </source>
</evidence>
<evidence type="ECO:0000256" key="1">
    <source>
        <dbReference type="ARBA" id="ARBA00006594"/>
    </source>
</evidence>